<protein>
    <submittedName>
        <fullName evidence="2">MarR family transcriptional regulator</fullName>
    </submittedName>
</protein>
<evidence type="ECO:0000313" key="3">
    <source>
        <dbReference type="Proteomes" id="UP000244910"/>
    </source>
</evidence>
<dbReference type="PANTHER" id="PTHR33164:SF43">
    <property type="entry name" value="HTH-TYPE TRANSCRIPTIONAL REPRESSOR YETL"/>
    <property type="match status" value="1"/>
</dbReference>
<dbReference type="GO" id="GO:0003700">
    <property type="term" value="F:DNA-binding transcription factor activity"/>
    <property type="evidence" value="ECO:0007669"/>
    <property type="project" value="InterPro"/>
</dbReference>
<dbReference type="Pfam" id="PF01047">
    <property type="entry name" value="MarR"/>
    <property type="match status" value="1"/>
</dbReference>
<dbReference type="PANTHER" id="PTHR33164">
    <property type="entry name" value="TRANSCRIPTIONAL REGULATOR, MARR FAMILY"/>
    <property type="match status" value="1"/>
</dbReference>
<dbReference type="AlphaFoldDB" id="A0A2U8DTB9"/>
<dbReference type="PRINTS" id="PR00598">
    <property type="entry name" value="HTHMARR"/>
</dbReference>
<dbReference type="Proteomes" id="UP000244910">
    <property type="component" value="Chromosome"/>
</dbReference>
<gene>
    <name evidence="2" type="ORF">B9W14_15685</name>
</gene>
<sequence length="163" mass="19240">MNDSKVEADHLFRKKVLDTLDNQSSINIQMNFWFNEMMIYHGVSYSEYRIIRLLRKYENGVEPSVIADKLAILRQTTTNMVDGLQKKYLVERSPHPVDRRRIYIKLTPEGVELANKLVEEMSSVQSSVLAHFASEDMEKYLDIRTKIIKYTEDEIKKRYTEES</sequence>
<dbReference type="EMBL" id="CP020953">
    <property type="protein sequence ID" value="AWI05880.1"/>
    <property type="molecule type" value="Genomic_DNA"/>
</dbReference>
<dbReference type="SUPFAM" id="SSF46785">
    <property type="entry name" value="Winged helix' DNA-binding domain"/>
    <property type="match status" value="1"/>
</dbReference>
<dbReference type="KEGG" id="cdrk:B9W14_15685"/>
<dbReference type="InterPro" id="IPR039422">
    <property type="entry name" value="MarR/SlyA-like"/>
</dbReference>
<organism evidence="2 3">
    <name type="scientific">Clostridium drakei</name>
    <dbReference type="NCBI Taxonomy" id="332101"/>
    <lineage>
        <taxon>Bacteria</taxon>
        <taxon>Bacillati</taxon>
        <taxon>Bacillota</taxon>
        <taxon>Clostridia</taxon>
        <taxon>Eubacteriales</taxon>
        <taxon>Clostridiaceae</taxon>
        <taxon>Clostridium</taxon>
    </lineage>
</organism>
<dbReference type="SMART" id="SM00347">
    <property type="entry name" value="HTH_MARR"/>
    <property type="match status" value="1"/>
</dbReference>
<dbReference type="RefSeq" id="WP_032075901.1">
    <property type="nucleotide sequence ID" value="NZ_CP020953.1"/>
</dbReference>
<dbReference type="InterPro" id="IPR036388">
    <property type="entry name" value="WH-like_DNA-bd_sf"/>
</dbReference>
<accession>A0A2U8DTB9</accession>
<keyword evidence="3" id="KW-1185">Reference proteome</keyword>
<dbReference type="GO" id="GO:0006950">
    <property type="term" value="P:response to stress"/>
    <property type="evidence" value="ECO:0007669"/>
    <property type="project" value="TreeGrafter"/>
</dbReference>
<dbReference type="InterPro" id="IPR000835">
    <property type="entry name" value="HTH_MarR-typ"/>
</dbReference>
<proteinExistence type="predicted"/>
<dbReference type="InterPro" id="IPR036390">
    <property type="entry name" value="WH_DNA-bd_sf"/>
</dbReference>
<evidence type="ECO:0000259" key="1">
    <source>
        <dbReference type="PROSITE" id="PS50995"/>
    </source>
</evidence>
<dbReference type="Gene3D" id="1.10.10.10">
    <property type="entry name" value="Winged helix-like DNA-binding domain superfamily/Winged helix DNA-binding domain"/>
    <property type="match status" value="1"/>
</dbReference>
<dbReference type="PROSITE" id="PS50995">
    <property type="entry name" value="HTH_MARR_2"/>
    <property type="match status" value="1"/>
</dbReference>
<dbReference type="OrthoDB" id="49580at2"/>
<feature type="domain" description="HTH marR-type" evidence="1">
    <location>
        <begin position="1"/>
        <end position="149"/>
    </location>
</feature>
<name>A0A2U8DTB9_9CLOT</name>
<evidence type="ECO:0000313" key="2">
    <source>
        <dbReference type="EMBL" id="AWI05880.1"/>
    </source>
</evidence>
<reference evidence="3" key="1">
    <citation type="submission" date="2017-04" db="EMBL/GenBank/DDBJ databases">
        <authorList>
            <person name="Song Y."/>
            <person name="Cho B.-K."/>
        </authorList>
    </citation>
    <scope>NUCLEOTIDE SEQUENCE [LARGE SCALE GENOMIC DNA]</scope>
    <source>
        <strain evidence="3">SL1</strain>
    </source>
</reference>